<dbReference type="RefSeq" id="WP_205168647.1">
    <property type="nucleotide sequence ID" value="NZ_JAFBDZ010000001.1"/>
</dbReference>
<keyword evidence="2 6" id="KW-0032">Aminotransferase</keyword>
<name>A0ABS2N9K8_9BACI</name>
<evidence type="ECO:0000313" key="6">
    <source>
        <dbReference type="EMBL" id="MBM7584499.1"/>
    </source>
</evidence>
<accession>A0ABS2N9K8</accession>
<dbReference type="SUPFAM" id="SSF53383">
    <property type="entry name" value="PLP-dependent transferases"/>
    <property type="match status" value="1"/>
</dbReference>
<keyword evidence="3 6" id="KW-0808">Transferase</keyword>
<evidence type="ECO:0000313" key="7">
    <source>
        <dbReference type="Proteomes" id="UP001646157"/>
    </source>
</evidence>
<dbReference type="GO" id="GO:0008483">
    <property type="term" value="F:transaminase activity"/>
    <property type="evidence" value="ECO:0007669"/>
    <property type="project" value="UniProtKB-KW"/>
</dbReference>
<dbReference type="EMBL" id="JAFBDZ010000001">
    <property type="protein sequence ID" value="MBM7584499.1"/>
    <property type="molecule type" value="Genomic_DNA"/>
</dbReference>
<dbReference type="EC" id="2.6.1.-" evidence="6"/>
<comment type="caution">
    <text evidence="6">The sequence shown here is derived from an EMBL/GenBank/DDBJ whole genome shotgun (WGS) entry which is preliminary data.</text>
</comment>
<comment type="cofactor">
    <cofactor evidence="1">
        <name>pyridoxal 5'-phosphate</name>
        <dbReference type="ChEBI" id="CHEBI:597326"/>
    </cofactor>
</comment>
<dbReference type="Proteomes" id="UP001646157">
    <property type="component" value="Unassembled WGS sequence"/>
</dbReference>
<evidence type="ECO:0000256" key="2">
    <source>
        <dbReference type="ARBA" id="ARBA00022576"/>
    </source>
</evidence>
<dbReference type="Gene3D" id="3.40.640.10">
    <property type="entry name" value="Type I PLP-dependent aspartate aminotransferase-like (Major domain)"/>
    <property type="match status" value="1"/>
</dbReference>
<dbReference type="InterPro" id="IPR015422">
    <property type="entry name" value="PyrdxlP-dep_Trfase_small"/>
</dbReference>
<dbReference type="InterPro" id="IPR015421">
    <property type="entry name" value="PyrdxlP-dep_Trfase_major"/>
</dbReference>
<keyword evidence="4" id="KW-0663">Pyridoxal phosphate</keyword>
<evidence type="ECO:0000256" key="3">
    <source>
        <dbReference type="ARBA" id="ARBA00022679"/>
    </source>
</evidence>
<sequence>MAQQLATWTQLTKRSALQDMLELTSGSEYISFGLGLPNAEFFPTEQLARSANEVLLQQSNILQYAPPTELLKQQIQLLMGQRGVHCSTSQIFLTAGAQQGINLLARLLLDPGKTVLSEEVTYTGFLQVLEPFQPRILTVPTDPVMGIDVEQVEKILQTEERPACMYVIPSGHNPLSYTLSREKRQRLAQLAAEYEVPIIEDDPYGFLEYEDIEIPAIKSFQSDWVFYVGSFSKILAPGLRLGWIIANEEVIEKLSIAKEATDINTTTLTQQIAANFLQKDEFTKHLLYLRQEYSSRRNCMLDHLSARLGEVGSWTSPTSGIFIWVRFPEYINTMELFRESITTEKVTFFPGNVFAVGQNQISTSSIRLNFSFNNHDKIDEGIARLSRLVKRHI</sequence>
<gene>
    <name evidence="6" type="ORF">JOC86_001036</name>
</gene>
<protein>
    <submittedName>
        <fullName evidence="6">2-aminoadipate transaminase</fullName>
        <ecNumber evidence="6">2.6.1.-</ecNumber>
    </submittedName>
</protein>
<evidence type="ECO:0000256" key="4">
    <source>
        <dbReference type="ARBA" id="ARBA00022898"/>
    </source>
</evidence>
<dbReference type="InterPro" id="IPR015424">
    <property type="entry name" value="PyrdxlP-dep_Trfase"/>
</dbReference>
<dbReference type="InterPro" id="IPR050859">
    <property type="entry name" value="Class-I_PLP-dep_aminotransf"/>
</dbReference>
<evidence type="ECO:0000256" key="1">
    <source>
        <dbReference type="ARBA" id="ARBA00001933"/>
    </source>
</evidence>
<dbReference type="CDD" id="cd00609">
    <property type="entry name" value="AAT_like"/>
    <property type="match status" value="1"/>
</dbReference>
<proteinExistence type="predicted"/>
<feature type="domain" description="Aminotransferase class I/classII large" evidence="5">
    <location>
        <begin position="43"/>
        <end position="385"/>
    </location>
</feature>
<dbReference type="Pfam" id="PF00155">
    <property type="entry name" value="Aminotran_1_2"/>
    <property type="match status" value="1"/>
</dbReference>
<evidence type="ECO:0000259" key="5">
    <source>
        <dbReference type="Pfam" id="PF00155"/>
    </source>
</evidence>
<organism evidence="6 7">
    <name type="scientific">Rossellomorea pakistanensis</name>
    <dbReference type="NCBI Taxonomy" id="992288"/>
    <lineage>
        <taxon>Bacteria</taxon>
        <taxon>Bacillati</taxon>
        <taxon>Bacillota</taxon>
        <taxon>Bacilli</taxon>
        <taxon>Bacillales</taxon>
        <taxon>Bacillaceae</taxon>
        <taxon>Rossellomorea</taxon>
    </lineage>
</organism>
<keyword evidence="7" id="KW-1185">Reference proteome</keyword>
<dbReference type="InterPro" id="IPR004839">
    <property type="entry name" value="Aminotransferase_I/II_large"/>
</dbReference>
<dbReference type="PANTHER" id="PTHR42790:SF19">
    <property type="entry name" value="KYNURENINE_ALPHA-AMINOADIPATE AMINOTRANSFERASE, MITOCHONDRIAL"/>
    <property type="match status" value="1"/>
</dbReference>
<dbReference type="Gene3D" id="3.90.1150.10">
    <property type="entry name" value="Aspartate Aminotransferase, domain 1"/>
    <property type="match status" value="1"/>
</dbReference>
<dbReference type="PANTHER" id="PTHR42790">
    <property type="entry name" value="AMINOTRANSFERASE"/>
    <property type="match status" value="1"/>
</dbReference>
<reference evidence="6 7" key="1">
    <citation type="submission" date="2021-01" db="EMBL/GenBank/DDBJ databases">
        <title>Genomic Encyclopedia of Type Strains, Phase IV (KMG-IV): sequencing the most valuable type-strain genomes for metagenomic binning, comparative biology and taxonomic classification.</title>
        <authorList>
            <person name="Goeker M."/>
        </authorList>
    </citation>
    <scope>NUCLEOTIDE SEQUENCE [LARGE SCALE GENOMIC DNA]</scope>
    <source>
        <strain evidence="6 7">DSM 24834</strain>
    </source>
</reference>